<comment type="function">
    <text evidence="9">Involved in the biosynthesis of ADP-glucose, a building block required for the elongation reactions to produce glycogen. Catalyzes the reaction between ATP and alpha-D-glucose 1-phosphate (G1P) to produce pyrophosphate and ADP-Glc.</text>
</comment>
<feature type="domain" description="Nucleotidyl transferase" evidence="10">
    <location>
        <begin position="8"/>
        <end position="260"/>
    </location>
</feature>
<feature type="binding site" evidence="9">
    <location>
        <begin position="180"/>
        <end position="181"/>
    </location>
    <ligand>
        <name>alpha-D-glucose 1-phosphate</name>
        <dbReference type="ChEBI" id="CHEBI:58601"/>
    </ligand>
</feature>
<dbReference type="PANTHER" id="PTHR43523">
    <property type="entry name" value="GLUCOSE-1-PHOSPHATE ADENYLYLTRANSFERASE-RELATED"/>
    <property type="match status" value="1"/>
</dbReference>
<dbReference type="eggNOG" id="COG0448">
    <property type="taxonomic scope" value="Bacteria"/>
</dbReference>
<dbReference type="Gene3D" id="2.160.10.10">
    <property type="entry name" value="Hexapeptide repeat proteins"/>
    <property type="match status" value="1"/>
</dbReference>
<feature type="site" description="Could play a key role in the communication between the regulatory and the substrate sites" evidence="9">
    <location>
        <position position="60"/>
    </location>
</feature>
<evidence type="ECO:0000313" key="12">
    <source>
        <dbReference type="EMBL" id="EAX48443.1"/>
    </source>
</evidence>
<dbReference type="GO" id="GO:0008878">
    <property type="term" value="F:glucose-1-phosphate adenylyltransferase activity"/>
    <property type="evidence" value="ECO:0007669"/>
    <property type="project" value="UniProtKB-UniRule"/>
</dbReference>
<feature type="binding site" evidence="9">
    <location>
        <position position="191"/>
    </location>
    <ligand>
        <name>alpha-D-glucose 1-phosphate</name>
        <dbReference type="ChEBI" id="CHEBI:58601"/>
    </ligand>
</feature>
<feature type="domain" description="Glucose-1-phosphate adenylyltransferase/Bifunctional protein GlmU-like C-terminal hexapeptide" evidence="11">
    <location>
        <begin position="292"/>
        <end position="361"/>
    </location>
</feature>
<name>A1HNU1_9FIRM</name>
<keyword evidence="3 9" id="KW-0808">Transferase</keyword>
<dbReference type="PROSITE" id="PS00808">
    <property type="entry name" value="ADP_GLC_PYROPHOSPH_1"/>
    <property type="match status" value="1"/>
</dbReference>
<dbReference type="Pfam" id="PF24894">
    <property type="entry name" value="Hexapep_GlmU"/>
    <property type="match status" value="1"/>
</dbReference>
<evidence type="ECO:0000259" key="11">
    <source>
        <dbReference type="Pfam" id="PF24894"/>
    </source>
</evidence>
<dbReference type="SUPFAM" id="SSF51161">
    <property type="entry name" value="Trimeric LpxA-like enzymes"/>
    <property type="match status" value="1"/>
</dbReference>
<evidence type="ECO:0000313" key="13">
    <source>
        <dbReference type="Proteomes" id="UP000005139"/>
    </source>
</evidence>
<evidence type="ECO:0000256" key="6">
    <source>
        <dbReference type="ARBA" id="ARBA00022840"/>
    </source>
</evidence>
<dbReference type="InterPro" id="IPR005836">
    <property type="entry name" value="ADP_Glu_pyroP_CS"/>
</dbReference>
<dbReference type="PROSITE" id="PS00809">
    <property type="entry name" value="ADP_GLC_PYROPHOSPH_2"/>
    <property type="match status" value="1"/>
</dbReference>
<dbReference type="HAMAP" id="MF_00624">
    <property type="entry name" value="GlgC"/>
    <property type="match status" value="1"/>
</dbReference>
<dbReference type="NCBIfam" id="TIGR02091">
    <property type="entry name" value="glgC"/>
    <property type="match status" value="1"/>
</dbReference>
<dbReference type="EMBL" id="AAWL01000003">
    <property type="protein sequence ID" value="EAX48443.1"/>
    <property type="molecule type" value="Genomic_DNA"/>
</dbReference>
<reference evidence="12 13" key="1">
    <citation type="submission" date="2007-01" db="EMBL/GenBank/DDBJ databases">
        <title>Annotation of the draft genome assembly of Thermosinus carboxydivorans Nor1.</title>
        <authorList>
            <consortium name="US DOE Joint Genome Institute (JGI-ORNL)"/>
            <person name="Larimer F."/>
            <person name="Land M."/>
            <person name="Hauser L."/>
        </authorList>
    </citation>
    <scope>NUCLEOTIDE SEQUENCE [LARGE SCALE GENOMIC DNA]</scope>
    <source>
        <strain evidence="12 13">Nor1</strain>
    </source>
</reference>
<dbReference type="Gene3D" id="3.90.550.10">
    <property type="entry name" value="Spore Coat Polysaccharide Biosynthesis Protein SpsA, Chain A"/>
    <property type="match status" value="1"/>
</dbReference>
<feature type="site" description="Could play a key role in the communication between the regulatory and the substrate sites" evidence="9">
    <location>
        <position position="99"/>
    </location>
</feature>
<evidence type="ECO:0000256" key="4">
    <source>
        <dbReference type="ARBA" id="ARBA00022695"/>
    </source>
</evidence>
<dbReference type="InterPro" id="IPR005835">
    <property type="entry name" value="NTP_transferase_dom"/>
</dbReference>
<dbReference type="GO" id="GO:0005978">
    <property type="term" value="P:glycogen biosynthetic process"/>
    <property type="evidence" value="ECO:0007669"/>
    <property type="project" value="UniProtKB-UniRule"/>
</dbReference>
<keyword evidence="7 9" id="KW-0320">Glycogen biosynthesis</keyword>
<keyword evidence="4 9" id="KW-0548">Nucleotidyltransferase</keyword>
<keyword evidence="6 9" id="KW-0067">ATP-binding</keyword>
<dbReference type="InterPro" id="IPR011004">
    <property type="entry name" value="Trimer_LpxA-like_sf"/>
</dbReference>
<dbReference type="Proteomes" id="UP000005139">
    <property type="component" value="Unassembled WGS sequence"/>
</dbReference>
<proteinExistence type="inferred from homology"/>
<evidence type="ECO:0000259" key="10">
    <source>
        <dbReference type="Pfam" id="PF00483"/>
    </source>
</evidence>
<reference evidence="12 13" key="2">
    <citation type="submission" date="2007-01" db="EMBL/GenBank/DDBJ databases">
        <title>Sequencing of the draft genome and assembly of Thermosinus carboxydivorans Nor1.</title>
        <authorList>
            <consortium name="US DOE Joint Genome Institute (JGI-PGF)"/>
            <person name="Copeland A."/>
            <person name="Lucas S."/>
            <person name="Lapidus A."/>
            <person name="Barry K."/>
            <person name="Glavina del Rio T."/>
            <person name="Dalin E."/>
            <person name="Tice H."/>
            <person name="Bruce D."/>
            <person name="Pitluck S."/>
            <person name="Richardson P."/>
        </authorList>
    </citation>
    <scope>NUCLEOTIDE SEQUENCE [LARGE SCALE GENOMIC DNA]</scope>
    <source>
        <strain evidence="12 13">Nor1</strain>
    </source>
</reference>
<keyword evidence="5 9" id="KW-0547">Nucleotide-binding</keyword>
<gene>
    <name evidence="9" type="primary">glgC</name>
    <name evidence="12" type="ORF">TcarDRAFT_2393</name>
</gene>
<dbReference type="EC" id="2.7.7.27" evidence="9"/>
<dbReference type="NCBIfam" id="NF003670">
    <property type="entry name" value="PRK05293.1"/>
    <property type="match status" value="1"/>
</dbReference>
<feature type="binding site" evidence="9">
    <location>
        <position position="165"/>
    </location>
    <ligand>
        <name>alpha-D-glucose 1-phosphate</name>
        <dbReference type="ChEBI" id="CHEBI:58601"/>
    </ligand>
</feature>
<evidence type="ECO:0000256" key="1">
    <source>
        <dbReference type="ARBA" id="ARBA00010443"/>
    </source>
</evidence>
<evidence type="ECO:0000256" key="7">
    <source>
        <dbReference type="ARBA" id="ARBA00023056"/>
    </source>
</evidence>
<protein>
    <recommendedName>
        <fullName evidence="9">Glucose-1-phosphate adenylyltransferase</fullName>
        <ecNumber evidence="9">2.7.7.27</ecNumber>
    </recommendedName>
    <alternativeName>
        <fullName evidence="9">ADP-glucose pyrophosphorylase</fullName>
        <shortName evidence="9">ADPGlc PPase</shortName>
    </alternativeName>
    <alternativeName>
        <fullName evidence="9">ADP-glucose synthase</fullName>
    </alternativeName>
</protein>
<organism evidence="12 13">
    <name type="scientific">Thermosinus carboxydivorans Nor1</name>
    <dbReference type="NCBI Taxonomy" id="401526"/>
    <lineage>
        <taxon>Bacteria</taxon>
        <taxon>Bacillati</taxon>
        <taxon>Bacillota</taxon>
        <taxon>Negativicutes</taxon>
        <taxon>Selenomonadales</taxon>
        <taxon>Sporomusaceae</taxon>
        <taxon>Thermosinus</taxon>
    </lineage>
</organism>
<dbReference type="Pfam" id="PF00483">
    <property type="entry name" value="NTP_transferase"/>
    <property type="match status" value="1"/>
</dbReference>
<dbReference type="CDD" id="cd04651">
    <property type="entry name" value="LbH_G1P_AT_C"/>
    <property type="match status" value="1"/>
</dbReference>
<keyword evidence="13" id="KW-1185">Reference proteome</keyword>
<keyword evidence="2 9" id="KW-0321">Glycogen metabolism</keyword>
<dbReference type="CDD" id="cd02508">
    <property type="entry name" value="ADP_Glucose_PP"/>
    <property type="match status" value="1"/>
</dbReference>
<evidence type="ECO:0000256" key="9">
    <source>
        <dbReference type="HAMAP-Rule" id="MF_00624"/>
    </source>
</evidence>
<dbReference type="RefSeq" id="WP_007288691.1">
    <property type="nucleotide sequence ID" value="NZ_AAWL01000003.1"/>
</dbReference>
<feature type="binding site" evidence="9">
    <location>
        <position position="100"/>
    </location>
    <ligand>
        <name>alpha-D-glucose 1-phosphate</name>
        <dbReference type="ChEBI" id="CHEBI:58601"/>
    </ligand>
</feature>
<dbReference type="SUPFAM" id="SSF53448">
    <property type="entry name" value="Nucleotide-diphospho-sugar transferases"/>
    <property type="match status" value="1"/>
</dbReference>
<dbReference type="GO" id="GO:0005524">
    <property type="term" value="F:ATP binding"/>
    <property type="evidence" value="ECO:0007669"/>
    <property type="project" value="UniProtKB-KW"/>
</dbReference>
<dbReference type="OrthoDB" id="9801810at2"/>
<dbReference type="InterPro" id="IPR029044">
    <property type="entry name" value="Nucleotide-diphossugar_trans"/>
</dbReference>
<evidence type="ECO:0000256" key="5">
    <source>
        <dbReference type="ARBA" id="ARBA00022741"/>
    </source>
</evidence>
<evidence type="ECO:0000256" key="8">
    <source>
        <dbReference type="ARBA" id="ARBA00023277"/>
    </source>
</evidence>
<comment type="catalytic activity">
    <reaction evidence="9">
        <text>alpha-D-glucose 1-phosphate + ATP + H(+) = ADP-alpha-D-glucose + diphosphate</text>
        <dbReference type="Rhea" id="RHEA:12120"/>
        <dbReference type="ChEBI" id="CHEBI:15378"/>
        <dbReference type="ChEBI" id="CHEBI:30616"/>
        <dbReference type="ChEBI" id="CHEBI:33019"/>
        <dbReference type="ChEBI" id="CHEBI:57498"/>
        <dbReference type="ChEBI" id="CHEBI:58601"/>
        <dbReference type="EC" id="2.7.7.27"/>
    </reaction>
</comment>
<dbReference type="InterPro" id="IPR056818">
    <property type="entry name" value="GlmU/GlgC-like_hexapep"/>
</dbReference>
<dbReference type="InterPro" id="IPR023049">
    <property type="entry name" value="GlgC_bac"/>
</dbReference>
<comment type="subunit">
    <text evidence="9">Homotetramer.</text>
</comment>
<dbReference type="InterPro" id="IPR011831">
    <property type="entry name" value="ADP-Glc_PPase"/>
</dbReference>
<dbReference type="PANTHER" id="PTHR43523:SF2">
    <property type="entry name" value="GLUCOSE-1-PHOSPHATE ADENYLYLTRANSFERASE"/>
    <property type="match status" value="1"/>
</dbReference>
<comment type="similarity">
    <text evidence="1 9">Belongs to the bacterial/plant glucose-1-phosphate adenylyltransferase family.</text>
</comment>
<comment type="pathway">
    <text evidence="9">Glycan biosynthesis; glycogen biosynthesis.</text>
</comment>
<keyword evidence="8 9" id="KW-0119">Carbohydrate metabolism</keyword>
<evidence type="ECO:0000256" key="2">
    <source>
        <dbReference type="ARBA" id="ARBA00022600"/>
    </source>
</evidence>
<sequence length="389" mass="42717">MRRINCVAMLLAGGQGSRLGVLTRHLAKPAVPFGGKYRIIDFTLSNCANSGIKVVGVLTQYKPLALHSYIGIGSAWDLDRMDGGVFILPPYYQESGGEWYKGTADAIYQNWNFIEHFDPYLVLVLSGDHIYKMNYADLIAYHLQKEAEATISVLTVPWHEASRFGIMTTAADGRITAFSEKPARPDSNLASMGIYVFNAAVLKKHLDLDAHDNTSSHDFGKDVIPKMLGDGRRMFAYHFHGYWKDVGTVESLWEAHMDLLTDRPALDLYDPAWRIYAKTSVRPPHYLGPGARVSRSIIGDGCQIFGEVEQSVIFPDVYIAPGAKVSQAVIMPNVKIEAGAVITKAIIGRKAIVGQDMIIGDGRTVAVVAENLAVARGLEMIAASRETEG</sequence>
<comment type="caution">
    <text evidence="12">The sequence shown here is derived from an EMBL/GenBank/DDBJ whole genome shotgun (WGS) entry which is preliminary data.</text>
</comment>
<dbReference type="AlphaFoldDB" id="A1HNU1"/>
<evidence type="ECO:0000256" key="3">
    <source>
        <dbReference type="ARBA" id="ARBA00022679"/>
    </source>
</evidence>
<dbReference type="UniPathway" id="UPA00164"/>
<accession>A1HNU1</accession>